<dbReference type="EMBL" id="UXSR01005511">
    <property type="protein sequence ID" value="VDD82432.1"/>
    <property type="molecule type" value="Genomic_DNA"/>
</dbReference>
<gene>
    <name evidence="2" type="ORF">MCOS_LOCUS8435</name>
</gene>
<dbReference type="AlphaFoldDB" id="A0A0R3UL95"/>
<reference evidence="2 3" key="1">
    <citation type="submission" date="2018-10" db="EMBL/GenBank/DDBJ databases">
        <authorList>
            <consortium name="Pathogen Informatics"/>
        </authorList>
    </citation>
    <scope>NUCLEOTIDE SEQUENCE [LARGE SCALE GENOMIC DNA]</scope>
</reference>
<evidence type="ECO:0000313" key="3">
    <source>
        <dbReference type="Proteomes" id="UP000267029"/>
    </source>
</evidence>
<feature type="region of interest" description="Disordered" evidence="1">
    <location>
        <begin position="80"/>
        <end position="112"/>
    </location>
</feature>
<evidence type="ECO:0000313" key="2">
    <source>
        <dbReference type="EMBL" id="VDD82432.1"/>
    </source>
</evidence>
<organism evidence="2 3">
    <name type="scientific">Mesocestoides corti</name>
    <name type="common">Flatworm</name>
    <dbReference type="NCBI Taxonomy" id="53468"/>
    <lineage>
        <taxon>Eukaryota</taxon>
        <taxon>Metazoa</taxon>
        <taxon>Spiralia</taxon>
        <taxon>Lophotrochozoa</taxon>
        <taxon>Platyhelminthes</taxon>
        <taxon>Cestoda</taxon>
        <taxon>Eucestoda</taxon>
        <taxon>Cyclophyllidea</taxon>
        <taxon>Mesocestoididae</taxon>
        <taxon>Mesocestoides</taxon>
    </lineage>
</organism>
<sequence length="130" mass="14271">MVWGFEVGLRVNPDPHFNHRLHVPTSALFIGSSHFVLASGSFYSAQSIVCLVVRLRLKGITLYLKCVDAVSTCLIMQKAKKIGQPTRLPKASAKRNRERNQSEGSAALEDKMTLAGRNTSVREGAGGNRF</sequence>
<keyword evidence="3" id="KW-1185">Reference proteome</keyword>
<name>A0A0R3UL95_MESCO</name>
<proteinExistence type="predicted"/>
<protein>
    <submittedName>
        <fullName evidence="2">Uncharacterized protein</fullName>
    </submittedName>
</protein>
<accession>A0A0R3UL95</accession>
<dbReference type="Proteomes" id="UP000267029">
    <property type="component" value="Unassembled WGS sequence"/>
</dbReference>
<evidence type="ECO:0000256" key="1">
    <source>
        <dbReference type="SAM" id="MobiDB-lite"/>
    </source>
</evidence>